<dbReference type="RefSeq" id="WP_112222210.1">
    <property type="nucleotide sequence ID" value="NZ_CP196859.1"/>
</dbReference>
<dbReference type="InterPro" id="IPR007563">
    <property type="entry name" value="DUF554"/>
</dbReference>
<evidence type="ECO:0000313" key="2">
    <source>
        <dbReference type="EMBL" id="RAZ81548.1"/>
    </source>
</evidence>
<feature type="transmembrane region" description="Helical" evidence="1">
    <location>
        <begin position="35"/>
        <end position="51"/>
    </location>
</feature>
<feature type="transmembrane region" description="Helical" evidence="1">
    <location>
        <begin position="214"/>
        <end position="234"/>
    </location>
</feature>
<feature type="transmembrane region" description="Helical" evidence="1">
    <location>
        <begin position="99"/>
        <end position="121"/>
    </location>
</feature>
<evidence type="ECO:0000256" key="1">
    <source>
        <dbReference type="SAM" id="Phobius"/>
    </source>
</evidence>
<sequence length="238" mass="24867">MVLLGTLINAALIIVGTLIGRALRNIPEKMKETVMYAIGLAVVVLGLQMGFGSQNFVIVIISLVLGTVLGEWADLDQKLNRLGHWIEVKLGAKESKGSIAQGFVTATLIFVIGAMGVIGALESGLSNEHGVLISKGIIDGFTSIILASTLGIGVMLSAAPVFVYQGLIALFATQISLIIPEAALDLFIAEMSATGGVMIVAIGLNLMGITKIRVANLLPGILVVALAVTVIYQFNLMP</sequence>
<feature type="transmembrane region" description="Helical" evidence="1">
    <location>
        <begin position="133"/>
        <end position="154"/>
    </location>
</feature>
<organism evidence="2 3">
    <name type="scientific">Planococcus halotolerans</name>
    <dbReference type="NCBI Taxonomy" id="2233542"/>
    <lineage>
        <taxon>Bacteria</taxon>
        <taxon>Bacillati</taxon>
        <taxon>Bacillota</taxon>
        <taxon>Bacilli</taxon>
        <taxon>Bacillales</taxon>
        <taxon>Caryophanaceae</taxon>
        <taxon>Planococcus</taxon>
    </lineage>
</organism>
<proteinExistence type="predicted"/>
<evidence type="ECO:0000313" key="3">
    <source>
        <dbReference type="Proteomes" id="UP000251002"/>
    </source>
</evidence>
<dbReference type="Pfam" id="PF04474">
    <property type="entry name" value="DUF554"/>
    <property type="match status" value="1"/>
</dbReference>
<dbReference type="EMBL" id="QLZR01000001">
    <property type="protein sequence ID" value="RAZ81548.1"/>
    <property type="molecule type" value="Genomic_DNA"/>
</dbReference>
<protein>
    <submittedName>
        <fullName evidence="2">DUF554 domain-containing protein</fullName>
    </submittedName>
</protein>
<dbReference type="Proteomes" id="UP000251002">
    <property type="component" value="Unassembled WGS sequence"/>
</dbReference>
<dbReference type="AlphaFoldDB" id="A0A365L822"/>
<reference evidence="2 3" key="1">
    <citation type="submission" date="2018-06" db="EMBL/GenBank/DDBJ databases">
        <title>The draft genome sequences of strains SCU63 and S1.</title>
        <authorList>
            <person name="Gan L."/>
        </authorList>
    </citation>
    <scope>NUCLEOTIDE SEQUENCE [LARGE SCALE GENOMIC DNA]</scope>
    <source>
        <strain evidence="2 3">SCU63</strain>
    </source>
</reference>
<feature type="transmembrane region" description="Helical" evidence="1">
    <location>
        <begin position="6"/>
        <end position="23"/>
    </location>
</feature>
<keyword evidence="3" id="KW-1185">Reference proteome</keyword>
<gene>
    <name evidence="2" type="ORF">DP120_04555</name>
</gene>
<feature type="transmembrane region" description="Helical" evidence="1">
    <location>
        <begin position="57"/>
        <end position="75"/>
    </location>
</feature>
<keyword evidence="1" id="KW-0472">Membrane</keyword>
<comment type="caution">
    <text evidence="2">The sequence shown here is derived from an EMBL/GenBank/DDBJ whole genome shotgun (WGS) entry which is preliminary data.</text>
</comment>
<keyword evidence="1" id="KW-1133">Transmembrane helix</keyword>
<name>A0A365L822_9BACL</name>
<dbReference type="PANTHER" id="PTHR36111">
    <property type="entry name" value="INNER MEMBRANE PROTEIN-RELATED"/>
    <property type="match status" value="1"/>
</dbReference>
<keyword evidence="1" id="KW-0812">Transmembrane</keyword>
<dbReference type="PANTHER" id="PTHR36111:SF2">
    <property type="entry name" value="INNER MEMBRANE PROTEIN"/>
    <property type="match status" value="1"/>
</dbReference>
<accession>A0A365L822</accession>
<feature type="transmembrane region" description="Helical" evidence="1">
    <location>
        <begin position="186"/>
        <end position="207"/>
    </location>
</feature>